<comment type="similarity">
    <text evidence="1">Belongs to the transferase hexapeptide repeat family.</text>
</comment>
<dbReference type="Pfam" id="PF12464">
    <property type="entry name" value="Mac"/>
    <property type="match status" value="1"/>
</dbReference>
<dbReference type="SUPFAM" id="SSF51161">
    <property type="entry name" value="Trimeric LpxA-like enzymes"/>
    <property type="match status" value="1"/>
</dbReference>
<keyword evidence="5" id="KW-1185">Reference proteome</keyword>
<evidence type="ECO:0000313" key="5">
    <source>
        <dbReference type="Proteomes" id="UP000756921"/>
    </source>
</evidence>
<dbReference type="Proteomes" id="UP000756921">
    <property type="component" value="Unassembled WGS sequence"/>
</dbReference>
<comment type="caution">
    <text evidence="4">The sequence shown here is derived from an EMBL/GenBank/DDBJ whole genome shotgun (WGS) entry which is preliminary data.</text>
</comment>
<dbReference type="InterPro" id="IPR024688">
    <property type="entry name" value="Mac_dom"/>
</dbReference>
<evidence type="ECO:0000313" key="4">
    <source>
        <dbReference type="EMBL" id="KAF9735784.1"/>
    </source>
</evidence>
<sequence length="236" mass="25870">MGLINDVPSYKASIPELKRTLSGVYEYHRMLRGELYYSFGPEMTWARRRCAIACRKYNAAEDPTRREQVAMWRDILGNTEPLPAQVALQEEDDAQFGGDPWVEGPVRIDYGIHVTVGRDSFIGPNFMVLDTCKVSIGARVLIGPNVSIYTATHPVDPAIRQGIVGPEMGKEIHIGEDCWIGGGAYILPGVTIGRGVTVGAGSVVTKSVDPFTVVAGNPARVIKRLENNFEKGHSKQ</sequence>
<dbReference type="EMBL" id="WJXW01000005">
    <property type="protein sequence ID" value="KAF9735784.1"/>
    <property type="molecule type" value="Genomic_DNA"/>
</dbReference>
<dbReference type="PROSITE" id="PS00101">
    <property type="entry name" value="HEXAPEP_TRANSFERASES"/>
    <property type="match status" value="1"/>
</dbReference>
<dbReference type="AlphaFoldDB" id="A0A9P6GKF7"/>
<protein>
    <submittedName>
        <fullName evidence="4">Galactoside O-acetyltransferase</fullName>
    </submittedName>
</protein>
<dbReference type="SMART" id="SM01266">
    <property type="entry name" value="Mac"/>
    <property type="match status" value="1"/>
</dbReference>
<feature type="domain" description="Maltose/galactoside acetyltransferase" evidence="3">
    <location>
        <begin position="27"/>
        <end position="81"/>
    </location>
</feature>
<dbReference type="OrthoDB" id="25818at2759"/>
<proteinExistence type="inferred from homology"/>
<dbReference type="CDD" id="cd03357">
    <property type="entry name" value="LbH_MAT_GAT"/>
    <property type="match status" value="1"/>
</dbReference>
<evidence type="ECO:0000256" key="2">
    <source>
        <dbReference type="ARBA" id="ARBA00022679"/>
    </source>
</evidence>
<dbReference type="PANTHER" id="PTHR23416:SF54">
    <property type="entry name" value="ACETYLTRANSFERASE, CYSE_LACA_LPXA_NODL FAMILY (AFU_ORTHOLOGUE AFUA_2G08430)-RELATED"/>
    <property type="match status" value="1"/>
</dbReference>
<dbReference type="PANTHER" id="PTHR23416">
    <property type="entry name" value="SIALIC ACID SYNTHASE-RELATED"/>
    <property type="match status" value="1"/>
</dbReference>
<name>A0A9P6GKF7_9PLEO</name>
<evidence type="ECO:0000259" key="3">
    <source>
        <dbReference type="SMART" id="SM01266"/>
    </source>
</evidence>
<reference evidence="4" key="1">
    <citation type="journal article" date="2020" name="Mol. Plant Microbe Interact.">
        <title>Genome Sequence of the Biocontrol Agent Coniothyrium minitans strain Conio (IMI 134523).</title>
        <authorList>
            <person name="Patel D."/>
            <person name="Shittu T.A."/>
            <person name="Baroncelli R."/>
            <person name="Muthumeenakshi S."/>
            <person name="Osborne T.H."/>
            <person name="Janganan T.K."/>
            <person name="Sreenivasaprasad S."/>
        </authorList>
    </citation>
    <scope>NUCLEOTIDE SEQUENCE</scope>
    <source>
        <strain evidence="4">Conio</strain>
    </source>
</reference>
<evidence type="ECO:0000256" key="1">
    <source>
        <dbReference type="ARBA" id="ARBA00007274"/>
    </source>
</evidence>
<dbReference type="InterPro" id="IPR018357">
    <property type="entry name" value="Hexapep_transf_CS"/>
</dbReference>
<keyword evidence="2" id="KW-0808">Transferase</keyword>
<gene>
    <name evidence="4" type="ORF">PMIN01_05699</name>
</gene>
<dbReference type="GO" id="GO:0008374">
    <property type="term" value="F:O-acyltransferase activity"/>
    <property type="evidence" value="ECO:0007669"/>
    <property type="project" value="TreeGrafter"/>
</dbReference>
<accession>A0A9P6GKF7</accession>
<dbReference type="Pfam" id="PF00132">
    <property type="entry name" value="Hexapep"/>
    <property type="match status" value="1"/>
</dbReference>
<organism evidence="4 5">
    <name type="scientific">Paraphaeosphaeria minitans</name>
    <dbReference type="NCBI Taxonomy" id="565426"/>
    <lineage>
        <taxon>Eukaryota</taxon>
        <taxon>Fungi</taxon>
        <taxon>Dikarya</taxon>
        <taxon>Ascomycota</taxon>
        <taxon>Pezizomycotina</taxon>
        <taxon>Dothideomycetes</taxon>
        <taxon>Pleosporomycetidae</taxon>
        <taxon>Pleosporales</taxon>
        <taxon>Massarineae</taxon>
        <taxon>Didymosphaeriaceae</taxon>
        <taxon>Paraphaeosphaeria</taxon>
    </lineage>
</organism>
<dbReference type="InterPro" id="IPR011004">
    <property type="entry name" value="Trimer_LpxA-like_sf"/>
</dbReference>
<dbReference type="InterPro" id="IPR051159">
    <property type="entry name" value="Hexapeptide_acetyltransf"/>
</dbReference>
<dbReference type="InterPro" id="IPR001451">
    <property type="entry name" value="Hexapep"/>
</dbReference>
<dbReference type="Gene3D" id="2.160.10.10">
    <property type="entry name" value="Hexapeptide repeat proteins"/>
    <property type="match status" value="1"/>
</dbReference>
<dbReference type="GO" id="GO:0016407">
    <property type="term" value="F:acetyltransferase activity"/>
    <property type="evidence" value="ECO:0007669"/>
    <property type="project" value="InterPro"/>
</dbReference>